<dbReference type="InterPro" id="IPR003732">
    <property type="entry name" value="Daa-tRNA_deacyls_DTD"/>
</dbReference>
<evidence type="ECO:0000313" key="6">
    <source>
        <dbReference type="EMBL" id="KUK86709.1"/>
    </source>
</evidence>
<keyword evidence="5" id="KW-0378">Hydrolase</keyword>
<protein>
    <submittedName>
        <fullName evidence="6">D-tyrosyl-tRNA(Tyr) deacylase</fullName>
    </submittedName>
</protein>
<comment type="subunit">
    <text evidence="3">Homodimer.</text>
</comment>
<accession>A0A117M6A9</accession>
<dbReference type="AlphaFoldDB" id="A0A117M6A9"/>
<dbReference type="Gene3D" id="3.50.80.10">
    <property type="entry name" value="D-tyrosyl-tRNA(Tyr) deacylase"/>
    <property type="match status" value="1"/>
</dbReference>
<evidence type="ECO:0000256" key="4">
    <source>
        <dbReference type="ARBA" id="ARBA00022490"/>
    </source>
</evidence>
<dbReference type="GO" id="GO:0005737">
    <property type="term" value="C:cytoplasm"/>
    <property type="evidence" value="ECO:0007669"/>
    <property type="project" value="UniProtKB-SubCell"/>
</dbReference>
<gene>
    <name evidence="6" type="ORF">XE03_1307</name>
</gene>
<dbReference type="PANTHER" id="PTHR10472:SF1">
    <property type="entry name" value="D-AMINOACYL-TRNA DEACYLASE 2"/>
    <property type="match status" value="1"/>
</dbReference>
<organism evidence="6 7">
    <name type="scientific">candidate division TA06 bacterium 34_109</name>
    <dbReference type="NCBI Taxonomy" id="1635277"/>
    <lineage>
        <taxon>Bacteria</taxon>
        <taxon>Bacteria division TA06</taxon>
    </lineage>
</organism>
<sequence length="146" mass="17088">MVLLLQRVLESKIFVDGHIFSTTGKGLLIFVCFKKDDMKKHIDFEKVVQKVLNFRIFEDENKKFNRSIKDIKGEIMLVSQFTLASRNFDGNRPSFDDSLRFEDAKILFQNLYEKFSENIKTEKGSFGDYMEVHLINDGPATFILEF</sequence>
<dbReference type="PANTHER" id="PTHR10472">
    <property type="entry name" value="D-TYROSYL-TRNA TYR DEACYLASE"/>
    <property type="match status" value="1"/>
</dbReference>
<dbReference type="SUPFAM" id="SSF69500">
    <property type="entry name" value="DTD-like"/>
    <property type="match status" value="1"/>
</dbReference>
<dbReference type="Proteomes" id="UP000053467">
    <property type="component" value="Unassembled WGS sequence"/>
</dbReference>
<dbReference type="GO" id="GO:0051500">
    <property type="term" value="F:D-tyrosyl-tRNA(Tyr) deacylase activity"/>
    <property type="evidence" value="ECO:0007669"/>
    <property type="project" value="TreeGrafter"/>
</dbReference>
<proteinExistence type="inferred from homology"/>
<keyword evidence="4" id="KW-0963">Cytoplasm</keyword>
<dbReference type="EMBL" id="LGGX01000013">
    <property type="protein sequence ID" value="KUK86709.1"/>
    <property type="molecule type" value="Genomic_DNA"/>
</dbReference>
<dbReference type="FunFam" id="3.50.80.10:FF:000001">
    <property type="entry name" value="D-aminoacyl-tRNA deacylase"/>
    <property type="match status" value="1"/>
</dbReference>
<evidence type="ECO:0000256" key="3">
    <source>
        <dbReference type="ARBA" id="ARBA00011738"/>
    </source>
</evidence>
<dbReference type="Pfam" id="PF02580">
    <property type="entry name" value="Tyr_Deacylase"/>
    <property type="match status" value="1"/>
</dbReference>
<reference evidence="7" key="1">
    <citation type="journal article" date="2015" name="MBio">
        <title>Genome-Resolved Metagenomic Analysis Reveals Roles for Candidate Phyla and Other Microbial Community Members in Biogeochemical Transformations in Oil Reservoirs.</title>
        <authorList>
            <person name="Hu P."/>
            <person name="Tom L."/>
            <person name="Singh A."/>
            <person name="Thomas B.C."/>
            <person name="Baker B.J."/>
            <person name="Piceno Y.M."/>
            <person name="Andersen G.L."/>
            <person name="Banfield J.F."/>
        </authorList>
    </citation>
    <scope>NUCLEOTIDE SEQUENCE [LARGE SCALE GENOMIC DNA]</scope>
</reference>
<evidence type="ECO:0000256" key="2">
    <source>
        <dbReference type="ARBA" id="ARBA00009673"/>
    </source>
</evidence>
<name>A0A117M6A9_UNCT6</name>
<dbReference type="NCBIfam" id="TIGR00256">
    <property type="entry name" value="D-aminoacyl-tRNA deacylase"/>
    <property type="match status" value="1"/>
</dbReference>
<comment type="similarity">
    <text evidence="2">Belongs to the DTD family.</text>
</comment>
<evidence type="ECO:0000256" key="5">
    <source>
        <dbReference type="ARBA" id="ARBA00022801"/>
    </source>
</evidence>
<dbReference type="InterPro" id="IPR023509">
    <property type="entry name" value="DTD-like_sf"/>
</dbReference>
<evidence type="ECO:0000313" key="7">
    <source>
        <dbReference type="Proteomes" id="UP000053467"/>
    </source>
</evidence>
<dbReference type="PATRIC" id="fig|1635277.3.peg.1942"/>
<comment type="caution">
    <text evidence="6">The sequence shown here is derived from an EMBL/GenBank/DDBJ whole genome shotgun (WGS) entry which is preliminary data.</text>
</comment>
<evidence type="ECO:0000256" key="1">
    <source>
        <dbReference type="ARBA" id="ARBA00004496"/>
    </source>
</evidence>
<comment type="subcellular location">
    <subcellularLocation>
        <location evidence="1">Cytoplasm</location>
    </subcellularLocation>
</comment>